<organism evidence="1 2">
    <name type="scientific">Caerostris darwini</name>
    <dbReference type="NCBI Taxonomy" id="1538125"/>
    <lineage>
        <taxon>Eukaryota</taxon>
        <taxon>Metazoa</taxon>
        <taxon>Ecdysozoa</taxon>
        <taxon>Arthropoda</taxon>
        <taxon>Chelicerata</taxon>
        <taxon>Arachnida</taxon>
        <taxon>Araneae</taxon>
        <taxon>Araneomorphae</taxon>
        <taxon>Entelegynae</taxon>
        <taxon>Araneoidea</taxon>
        <taxon>Araneidae</taxon>
        <taxon>Caerostris</taxon>
    </lineage>
</organism>
<evidence type="ECO:0000313" key="1">
    <source>
        <dbReference type="EMBL" id="GIY05683.1"/>
    </source>
</evidence>
<proteinExistence type="predicted"/>
<name>A0AAV4Q7K1_9ARAC</name>
<protein>
    <submittedName>
        <fullName evidence="1">Uncharacterized protein</fullName>
    </submittedName>
</protein>
<reference evidence="1 2" key="1">
    <citation type="submission" date="2021-06" db="EMBL/GenBank/DDBJ databases">
        <title>Caerostris darwini draft genome.</title>
        <authorList>
            <person name="Kono N."/>
            <person name="Arakawa K."/>
        </authorList>
    </citation>
    <scope>NUCLEOTIDE SEQUENCE [LARGE SCALE GENOMIC DNA]</scope>
</reference>
<dbReference type="AlphaFoldDB" id="A0AAV4Q7K1"/>
<dbReference type="EMBL" id="BPLQ01004113">
    <property type="protein sequence ID" value="GIY05683.1"/>
    <property type="molecule type" value="Genomic_DNA"/>
</dbReference>
<comment type="caution">
    <text evidence="1">The sequence shown here is derived from an EMBL/GenBank/DDBJ whole genome shotgun (WGS) entry which is preliminary data.</text>
</comment>
<accession>A0AAV4Q7K1</accession>
<sequence>MKFASVVGGERNEYPKILSEAPFTHRATIAGVENRHSLEGKFENNVVGGERNKYPKILFETPFTRRGTIAGVENRHSLERKFGWRFLRKGQYRLFVYRGLVCVRHLDERL</sequence>
<keyword evidence="2" id="KW-1185">Reference proteome</keyword>
<dbReference type="Proteomes" id="UP001054837">
    <property type="component" value="Unassembled WGS sequence"/>
</dbReference>
<gene>
    <name evidence="1" type="ORF">CDAR_534461</name>
</gene>
<evidence type="ECO:0000313" key="2">
    <source>
        <dbReference type="Proteomes" id="UP001054837"/>
    </source>
</evidence>